<sequence length="263" mass="27223">MAREPSATRQSASAGRAGPRTPWKVIAEVLGVLAAIATIVTLFLTIWPPGKGPTTAQTPPSGVTSTAPQQSEASRAPLTALEVGDCLDPGLTSMTRCDVEHGYEVFALDDCDDSALLTYLGGNPTVDIVRATPRRVDVSGSAACVVSPPAGAPDDLPAAGVLQGPDDDAWRSCIDDRTGQQDVSCAAPHTGEWVSTEPPTDDAVDCEELATRYLDAPPTRFTGRLQVGSSRGPAGPRCFVTVLGGDLLTGSLRDIGVSSLPTD</sequence>
<evidence type="ECO:0000256" key="1">
    <source>
        <dbReference type="SAM" id="MobiDB-lite"/>
    </source>
</evidence>
<proteinExistence type="predicted"/>
<dbReference type="Proteomes" id="UP000198680">
    <property type="component" value="Unassembled WGS sequence"/>
</dbReference>
<feature type="transmembrane region" description="Helical" evidence="2">
    <location>
        <begin position="25"/>
        <end position="47"/>
    </location>
</feature>
<accession>A0A1G9LLT2</accession>
<dbReference type="EMBL" id="FNHE01000001">
    <property type="protein sequence ID" value="SDL62793.1"/>
    <property type="molecule type" value="Genomic_DNA"/>
</dbReference>
<evidence type="ECO:0000313" key="4">
    <source>
        <dbReference type="Proteomes" id="UP000198680"/>
    </source>
</evidence>
<protein>
    <recommendedName>
        <fullName evidence="5">Septum formation</fullName>
    </recommendedName>
</protein>
<keyword evidence="2" id="KW-0812">Transmembrane</keyword>
<evidence type="ECO:0000313" key="3">
    <source>
        <dbReference type="EMBL" id="SDL62793.1"/>
    </source>
</evidence>
<dbReference type="AlphaFoldDB" id="A0A1G9LLT2"/>
<keyword evidence="2" id="KW-1133">Transmembrane helix</keyword>
<feature type="region of interest" description="Disordered" evidence="1">
    <location>
        <begin position="50"/>
        <end position="78"/>
    </location>
</feature>
<evidence type="ECO:0008006" key="5">
    <source>
        <dbReference type="Google" id="ProtNLM"/>
    </source>
</evidence>
<name>A0A1G9LLT2_9ACTN</name>
<reference evidence="4" key="1">
    <citation type="submission" date="2016-10" db="EMBL/GenBank/DDBJ databases">
        <authorList>
            <person name="Varghese N."/>
            <person name="Submissions S."/>
        </authorList>
    </citation>
    <scope>NUCLEOTIDE SEQUENCE [LARGE SCALE GENOMIC DNA]</scope>
    <source>
        <strain evidence="4">DSM 45419</strain>
    </source>
</reference>
<organism evidence="3 4">
    <name type="scientific">Geodermatophilus siccatus</name>
    <dbReference type="NCBI Taxonomy" id="1137991"/>
    <lineage>
        <taxon>Bacteria</taxon>
        <taxon>Bacillati</taxon>
        <taxon>Actinomycetota</taxon>
        <taxon>Actinomycetes</taxon>
        <taxon>Geodermatophilales</taxon>
        <taxon>Geodermatophilaceae</taxon>
        <taxon>Geodermatophilus</taxon>
    </lineage>
</organism>
<keyword evidence="4" id="KW-1185">Reference proteome</keyword>
<keyword evidence="2" id="KW-0472">Membrane</keyword>
<evidence type="ECO:0000256" key="2">
    <source>
        <dbReference type="SAM" id="Phobius"/>
    </source>
</evidence>
<gene>
    <name evidence="3" type="ORF">SAMN05660642_00479</name>
</gene>
<feature type="compositionally biased region" description="Polar residues" evidence="1">
    <location>
        <begin position="54"/>
        <end position="73"/>
    </location>
</feature>
<dbReference type="STRING" id="1137991.SAMN05660642_00479"/>